<evidence type="ECO:0000313" key="4">
    <source>
        <dbReference type="Proteomes" id="UP000190229"/>
    </source>
</evidence>
<dbReference type="InterPro" id="IPR050583">
    <property type="entry name" value="Mycobacterial_A85_antigen"/>
</dbReference>
<gene>
    <name evidence="1" type="ORF">AYW79_07065</name>
    <name evidence="2" type="ORF">B2M26_10225</name>
</gene>
<dbReference type="Gene3D" id="3.40.50.1820">
    <property type="entry name" value="alpha/beta hydrolase"/>
    <property type="match status" value="1"/>
</dbReference>
<comment type="caution">
    <text evidence="2">The sequence shown here is derived from an EMBL/GenBank/DDBJ whole genome shotgun (WGS) entry which is preliminary data.</text>
</comment>
<sequence length="256" mass="29243">MLQTFSMKMTPFHTERTIRVYLPRDYFDSEAHYPVLYMHDGRNVFRDGDAIGGVSLGLELYLEKTSLELIVVGIDAAASREERIDEYCPWMNGAYSERIIGYRQTMGGKGNAYVDFLVNELKPRIDGTFRTRVHQTYLAGVSLGGLISSFAACQYPEVFRRVAGISSGFYRNQEKIEALLRESDLSLLERFYMDCGTEEAMGDPRISQEFVNSNKAIYDIVKSKVSHTHFQLVNGAAHNYSEFRKRIPDVFSFLFA</sequence>
<dbReference type="Pfam" id="PF00756">
    <property type="entry name" value="Esterase"/>
    <property type="match status" value="1"/>
</dbReference>
<organism evidence="2 4">
    <name type="scientific">Ferroacidibacillus organovorans</name>
    <dbReference type="NCBI Taxonomy" id="1765683"/>
    <lineage>
        <taxon>Bacteria</taxon>
        <taxon>Bacillati</taxon>
        <taxon>Bacillota</taxon>
        <taxon>Bacilli</taxon>
        <taxon>Bacillales</taxon>
        <taxon>Alicyclobacillaceae</taxon>
        <taxon>Ferroacidibacillus</taxon>
    </lineage>
</organism>
<dbReference type="PANTHER" id="PTHR48098:SF6">
    <property type="entry name" value="FERRI-BACILLIBACTIN ESTERASE BESA"/>
    <property type="match status" value="1"/>
</dbReference>
<dbReference type="RefSeq" id="WP_067563786.1">
    <property type="nucleotide sequence ID" value="NZ_LSUQ01000016.1"/>
</dbReference>
<dbReference type="InterPro" id="IPR000801">
    <property type="entry name" value="Esterase-like"/>
</dbReference>
<accession>A0A162U9I4</accession>
<reference evidence="2 4" key="2">
    <citation type="submission" date="2017-02" db="EMBL/GenBank/DDBJ databases">
        <title>Draft genome of Acidibacillus ferrooxidans Huett2.</title>
        <authorList>
            <person name="Schopf S."/>
        </authorList>
    </citation>
    <scope>NUCLEOTIDE SEQUENCE [LARGE SCALE GENOMIC DNA]</scope>
    <source>
        <strain evidence="2 4">Huett2</strain>
    </source>
</reference>
<dbReference type="EMBL" id="LSUQ01000016">
    <property type="protein sequence ID" value="OAG94089.1"/>
    <property type="molecule type" value="Genomic_DNA"/>
</dbReference>
<evidence type="ECO:0000313" key="3">
    <source>
        <dbReference type="Proteomes" id="UP000077421"/>
    </source>
</evidence>
<dbReference type="SUPFAM" id="SSF53474">
    <property type="entry name" value="alpha/beta-Hydrolases"/>
    <property type="match status" value="1"/>
</dbReference>
<dbReference type="Proteomes" id="UP000077421">
    <property type="component" value="Unassembled WGS sequence"/>
</dbReference>
<evidence type="ECO:0000313" key="2">
    <source>
        <dbReference type="EMBL" id="OPG15959.1"/>
    </source>
</evidence>
<protein>
    <submittedName>
        <fullName evidence="2">Esterase</fullName>
    </submittedName>
</protein>
<dbReference type="Proteomes" id="UP000190229">
    <property type="component" value="Unassembled WGS sequence"/>
</dbReference>
<dbReference type="AlphaFoldDB" id="A0A162U9I4"/>
<name>A0A162U9I4_9BACL</name>
<dbReference type="InterPro" id="IPR029058">
    <property type="entry name" value="AB_hydrolase_fold"/>
</dbReference>
<dbReference type="PANTHER" id="PTHR48098">
    <property type="entry name" value="ENTEROCHELIN ESTERASE-RELATED"/>
    <property type="match status" value="1"/>
</dbReference>
<keyword evidence="4" id="KW-1185">Reference proteome</keyword>
<dbReference type="STRING" id="1765683.B2M26_10225"/>
<proteinExistence type="predicted"/>
<reference evidence="1 3" key="1">
    <citation type="submission" date="2016-02" db="EMBL/GenBank/DDBJ databases">
        <title>Draft genome sequence of Acidibacillus ferrooxidans SLC66.</title>
        <authorList>
            <person name="Oliveira G."/>
            <person name="Nancucheo I."/>
            <person name="Dall'Agnol H."/>
            <person name="Johnson B."/>
            <person name="Oliveira R."/>
            <person name="Nunes G.L."/>
            <person name="Tzotzos G."/>
            <person name="Orellana S.C."/>
            <person name="Salim A.C."/>
            <person name="Araujo F.M."/>
        </authorList>
    </citation>
    <scope>NUCLEOTIDE SEQUENCE [LARGE SCALE GENOMIC DNA]</scope>
    <source>
        <strain evidence="1 3">SLC66</strain>
    </source>
</reference>
<dbReference type="EMBL" id="MWPS01000026">
    <property type="protein sequence ID" value="OPG15959.1"/>
    <property type="molecule type" value="Genomic_DNA"/>
</dbReference>
<evidence type="ECO:0000313" key="1">
    <source>
        <dbReference type="EMBL" id="OAG94089.1"/>
    </source>
</evidence>